<dbReference type="InterPro" id="IPR001853">
    <property type="entry name" value="DSBA-like_thioredoxin_dom"/>
</dbReference>
<dbReference type="CDD" id="cd03024">
    <property type="entry name" value="DsbA_FrnE"/>
    <property type="match status" value="1"/>
</dbReference>
<organism evidence="2 3">
    <name type="scientific">Oceanobacter antarcticus</name>
    <dbReference type="NCBI Taxonomy" id="3133425"/>
    <lineage>
        <taxon>Bacteria</taxon>
        <taxon>Pseudomonadati</taxon>
        <taxon>Pseudomonadota</taxon>
        <taxon>Gammaproteobacteria</taxon>
        <taxon>Oceanospirillales</taxon>
        <taxon>Oceanospirillaceae</taxon>
        <taxon>Oceanobacter</taxon>
    </lineage>
</organism>
<dbReference type="SUPFAM" id="SSF52833">
    <property type="entry name" value="Thioredoxin-like"/>
    <property type="match status" value="1"/>
</dbReference>
<dbReference type="EMBL" id="JBBKTX010000010">
    <property type="protein sequence ID" value="MFK4752649.1"/>
    <property type="molecule type" value="Genomic_DNA"/>
</dbReference>
<dbReference type="InterPro" id="IPR036249">
    <property type="entry name" value="Thioredoxin-like_sf"/>
</dbReference>
<dbReference type="Pfam" id="PF01323">
    <property type="entry name" value="DSBA"/>
    <property type="match status" value="1"/>
</dbReference>
<name>A0ABW8NI90_9GAMM</name>
<accession>A0ABW8NI90</accession>
<comment type="caution">
    <text evidence="2">The sequence shown here is derived from an EMBL/GenBank/DDBJ whole genome shotgun (WGS) entry which is preliminary data.</text>
</comment>
<dbReference type="RefSeq" id="WP_416205854.1">
    <property type="nucleotide sequence ID" value="NZ_JBBKTX010000010.1"/>
</dbReference>
<feature type="domain" description="DSBA-like thioredoxin" evidence="1">
    <location>
        <begin position="6"/>
        <end position="210"/>
    </location>
</feature>
<dbReference type="Proteomes" id="UP001620597">
    <property type="component" value="Unassembled WGS sequence"/>
</dbReference>
<keyword evidence="3" id="KW-1185">Reference proteome</keyword>
<dbReference type="PANTHER" id="PTHR13887">
    <property type="entry name" value="GLUTATHIONE S-TRANSFERASE KAPPA"/>
    <property type="match status" value="1"/>
</dbReference>
<evidence type="ECO:0000313" key="2">
    <source>
        <dbReference type="EMBL" id="MFK4752649.1"/>
    </source>
</evidence>
<dbReference type="Gene3D" id="3.40.30.10">
    <property type="entry name" value="Glutaredoxin"/>
    <property type="match status" value="1"/>
</dbReference>
<dbReference type="PANTHER" id="PTHR13887:SF41">
    <property type="entry name" value="THIOREDOXIN SUPERFAMILY PROTEIN"/>
    <property type="match status" value="1"/>
</dbReference>
<evidence type="ECO:0000259" key="1">
    <source>
        <dbReference type="Pfam" id="PF01323"/>
    </source>
</evidence>
<proteinExistence type="predicted"/>
<protein>
    <submittedName>
        <fullName evidence="2">DsbA family oxidoreductase</fullName>
    </submittedName>
</protein>
<gene>
    <name evidence="2" type="ORF">WG929_09555</name>
</gene>
<sequence>MSKPLTIDFVSDVVCPWCAIGLASLTRALQQLGDEVDATIRFHPFELTPDMGSDGEYVVPYLSSKYGISLEQVAASQAQITARGQDVGFVFDFRDDSKKWNTFKAHRLLHWAGLQGEGDQLALKQALLLAYFTHNQNPDDIDLLCDIATQVGLDSAAARTVLESNQYADDVLDAEQHWQQQGISSVPAMIFNGSYLVSGGQPEETLKKVIRDVVRMSEAIN</sequence>
<evidence type="ECO:0000313" key="3">
    <source>
        <dbReference type="Proteomes" id="UP001620597"/>
    </source>
</evidence>
<reference evidence="2 3" key="1">
    <citation type="submission" date="2024-03" db="EMBL/GenBank/DDBJ databases">
        <title>High-quality draft genome sequence of Oceanobacter sp. wDCs-4.</title>
        <authorList>
            <person name="Dong C."/>
        </authorList>
    </citation>
    <scope>NUCLEOTIDE SEQUENCE [LARGE SCALE GENOMIC DNA]</scope>
    <source>
        <strain evidence="3">wDCs-4</strain>
    </source>
</reference>